<dbReference type="EMBL" id="JBBNAE010000001">
    <property type="protein sequence ID" value="KAK9152680.1"/>
    <property type="molecule type" value="Genomic_DNA"/>
</dbReference>
<dbReference type="Proteomes" id="UP001417504">
    <property type="component" value="Unassembled WGS sequence"/>
</dbReference>
<comment type="caution">
    <text evidence="2">The sequence shown here is derived from an EMBL/GenBank/DDBJ whole genome shotgun (WGS) entry which is preliminary data.</text>
</comment>
<evidence type="ECO:0000256" key="1">
    <source>
        <dbReference type="SAM" id="MobiDB-lite"/>
    </source>
</evidence>
<sequence length="165" mass="18887">MLFVAKEEEISRDLHEMMEEGLVPKKDDSENSELDPNKEDSKTSQLDAKEDSKTSQLDANEDSNHTTTTLNKNEVPAKVKNNVCRSDLFSAALASIHFIFFRWWLYIYEDLFLRCAWKEATGRMPAGSDQFFVLFFGVIFYTGESDDTASEDVSHCICFRSVVCE</sequence>
<dbReference type="AlphaFoldDB" id="A0AAP0PS76"/>
<keyword evidence="3" id="KW-1185">Reference proteome</keyword>
<feature type="compositionally biased region" description="Basic and acidic residues" evidence="1">
    <location>
        <begin position="14"/>
        <end position="53"/>
    </location>
</feature>
<proteinExistence type="predicted"/>
<feature type="region of interest" description="Disordered" evidence="1">
    <location>
        <begin position="14"/>
        <end position="72"/>
    </location>
</feature>
<accession>A0AAP0PS76</accession>
<name>A0AAP0PS76_9MAGN</name>
<organism evidence="2 3">
    <name type="scientific">Stephania japonica</name>
    <dbReference type="NCBI Taxonomy" id="461633"/>
    <lineage>
        <taxon>Eukaryota</taxon>
        <taxon>Viridiplantae</taxon>
        <taxon>Streptophyta</taxon>
        <taxon>Embryophyta</taxon>
        <taxon>Tracheophyta</taxon>
        <taxon>Spermatophyta</taxon>
        <taxon>Magnoliopsida</taxon>
        <taxon>Ranunculales</taxon>
        <taxon>Menispermaceae</taxon>
        <taxon>Menispermoideae</taxon>
        <taxon>Cissampelideae</taxon>
        <taxon>Stephania</taxon>
    </lineage>
</organism>
<gene>
    <name evidence="2" type="ORF">Sjap_000160</name>
</gene>
<reference evidence="2 3" key="1">
    <citation type="submission" date="2024-01" db="EMBL/GenBank/DDBJ databases">
        <title>Genome assemblies of Stephania.</title>
        <authorList>
            <person name="Yang L."/>
        </authorList>
    </citation>
    <scope>NUCLEOTIDE SEQUENCE [LARGE SCALE GENOMIC DNA]</scope>
    <source>
        <strain evidence="2">QJT</strain>
        <tissue evidence="2">Leaf</tissue>
    </source>
</reference>
<evidence type="ECO:0000313" key="3">
    <source>
        <dbReference type="Proteomes" id="UP001417504"/>
    </source>
</evidence>
<protein>
    <submittedName>
        <fullName evidence="2">Uncharacterized protein</fullName>
    </submittedName>
</protein>
<evidence type="ECO:0000313" key="2">
    <source>
        <dbReference type="EMBL" id="KAK9152680.1"/>
    </source>
</evidence>